<keyword evidence="2" id="KW-0175">Coiled coil</keyword>
<gene>
    <name evidence="4" type="ORF">V9T40_014517</name>
</gene>
<proteinExistence type="inferred from homology"/>
<keyword evidence="5" id="KW-1185">Reference proteome</keyword>
<reference evidence="4 5" key="1">
    <citation type="submission" date="2024-03" db="EMBL/GenBank/DDBJ databases">
        <title>Adaptation during the transition from Ophiocordyceps entomopathogen to insect associate is accompanied by gene loss and intensified selection.</title>
        <authorList>
            <person name="Ward C.M."/>
            <person name="Onetto C.A."/>
            <person name="Borneman A.R."/>
        </authorList>
    </citation>
    <scope>NUCLEOTIDE SEQUENCE [LARGE SCALE GENOMIC DNA]</scope>
    <source>
        <strain evidence="4">AWRI1</strain>
        <tissue evidence="4">Single Adult Female</tissue>
    </source>
</reference>
<accession>A0AAN9T4T2</accession>
<feature type="compositionally biased region" description="Pro residues" evidence="3">
    <location>
        <begin position="393"/>
        <end position="402"/>
    </location>
</feature>
<organism evidence="4 5">
    <name type="scientific">Parthenolecanium corni</name>
    <dbReference type="NCBI Taxonomy" id="536013"/>
    <lineage>
        <taxon>Eukaryota</taxon>
        <taxon>Metazoa</taxon>
        <taxon>Ecdysozoa</taxon>
        <taxon>Arthropoda</taxon>
        <taxon>Hexapoda</taxon>
        <taxon>Insecta</taxon>
        <taxon>Pterygota</taxon>
        <taxon>Neoptera</taxon>
        <taxon>Paraneoptera</taxon>
        <taxon>Hemiptera</taxon>
        <taxon>Sternorrhyncha</taxon>
        <taxon>Coccoidea</taxon>
        <taxon>Coccidae</taxon>
        <taxon>Parthenolecanium</taxon>
    </lineage>
</organism>
<comment type="similarity">
    <text evidence="1">Belongs to the SNF7 family.</text>
</comment>
<dbReference type="PANTHER" id="PTHR22761">
    <property type="entry name" value="CHARGED MULTIVESICULAR BODY PROTEIN"/>
    <property type="match status" value="1"/>
</dbReference>
<feature type="region of interest" description="Disordered" evidence="3">
    <location>
        <begin position="390"/>
        <end position="415"/>
    </location>
</feature>
<comment type="caution">
    <text evidence="4">The sequence shown here is derived from an EMBL/GenBank/DDBJ whole genome shotgun (WGS) entry which is preliminary data.</text>
</comment>
<dbReference type="InterPro" id="IPR005024">
    <property type="entry name" value="Snf7_fam"/>
</dbReference>
<evidence type="ECO:0000256" key="2">
    <source>
        <dbReference type="SAM" id="Coils"/>
    </source>
</evidence>
<evidence type="ECO:0008006" key="6">
    <source>
        <dbReference type="Google" id="ProtNLM"/>
    </source>
</evidence>
<evidence type="ECO:0000256" key="1">
    <source>
        <dbReference type="ARBA" id="ARBA00006190"/>
    </source>
</evidence>
<evidence type="ECO:0000313" key="4">
    <source>
        <dbReference type="EMBL" id="KAK7572045.1"/>
    </source>
</evidence>
<evidence type="ECO:0000256" key="3">
    <source>
        <dbReference type="SAM" id="MobiDB-lite"/>
    </source>
</evidence>
<dbReference type="Proteomes" id="UP001367676">
    <property type="component" value="Unassembled WGS sequence"/>
</dbReference>
<evidence type="ECO:0000313" key="5">
    <source>
        <dbReference type="Proteomes" id="UP001367676"/>
    </source>
</evidence>
<dbReference type="Pfam" id="PF03357">
    <property type="entry name" value="Snf7"/>
    <property type="match status" value="1"/>
</dbReference>
<dbReference type="Pfam" id="PF25880">
    <property type="entry name" value="WHD_CHMP7_1st"/>
    <property type="match status" value="1"/>
</dbReference>
<sequence>MSRVRTIADCLETPKFWEDETKMNAWFAPFRSRDLNPLNYDNKMAYWKNNVQFFCDQTSRISLSLAQVKSFFVRNGKTPNCLPLVFQNLLDEGSIQLMSDYEASLSNNTWSGWAVNKFINSPIKWSFQKLVGSVNSEPITIDENAEYIHLASLKKQSDRLFKCVSAECKDSILTYADIKAVSDRTLDIDLDLKTIELIVRFLETERKAYVTFDKHCNLFLIKFANSSSPVQPITDSEISVFALQTKEKVLIKDLEKLEKEKESLQKEVKELLGKNMRNMAKNTLRKQKELEKRIAKHVNVLENIQNLLYKVQDTEANSQILESYKIGADALKSGCAQKGLTLENVDNTMEEIEEALDTHNDIEETLGRTVGTPAEDAELENELADLLLQDAPSAPPDEPSSPPRKMITKSKDDDKLENLFPAMSSDLKSSLKLQKSMQL</sequence>
<dbReference type="Gene3D" id="6.10.140.1230">
    <property type="match status" value="1"/>
</dbReference>
<name>A0AAN9T4T2_9HEMI</name>
<protein>
    <recommendedName>
        <fullName evidence="6">Charged multivesicular body protein 7</fullName>
    </recommendedName>
</protein>
<dbReference type="PANTHER" id="PTHR22761:SF21">
    <property type="entry name" value="CHARGED MULTIVESICULAR BODY PROTEIN 7"/>
    <property type="match status" value="1"/>
</dbReference>
<feature type="coiled-coil region" evidence="2">
    <location>
        <begin position="240"/>
        <end position="307"/>
    </location>
</feature>
<dbReference type="GO" id="GO:0032511">
    <property type="term" value="P:late endosome to vacuole transport via multivesicular body sorting pathway"/>
    <property type="evidence" value="ECO:0007669"/>
    <property type="project" value="TreeGrafter"/>
</dbReference>
<dbReference type="GO" id="GO:0006900">
    <property type="term" value="P:vesicle budding from membrane"/>
    <property type="evidence" value="ECO:0007669"/>
    <property type="project" value="TreeGrafter"/>
</dbReference>
<dbReference type="GO" id="GO:0009898">
    <property type="term" value="C:cytoplasmic side of plasma membrane"/>
    <property type="evidence" value="ECO:0007669"/>
    <property type="project" value="TreeGrafter"/>
</dbReference>
<dbReference type="AlphaFoldDB" id="A0AAN9T4T2"/>
<dbReference type="GO" id="GO:0005771">
    <property type="term" value="C:multivesicular body"/>
    <property type="evidence" value="ECO:0007669"/>
    <property type="project" value="TreeGrafter"/>
</dbReference>
<dbReference type="GO" id="GO:0000815">
    <property type="term" value="C:ESCRT III complex"/>
    <property type="evidence" value="ECO:0007669"/>
    <property type="project" value="TreeGrafter"/>
</dbReference>
<dbReference type="EMBL" id="JBBCAQ010000038">
    <property type="protein sequence ID" value="KAK7572045.1"/>
    <property type="molecule type" value="Genomic_DNA"/>
</dbReference>